<dbReference type="GO" id="GO:0000719">
    <property type="term" value="P:photoreactive repair"/>
    <property type="evidence" value="ECO:0007669"/>
    <property type="project" value="TreeGrafter"/>
</dbReference>
<keyword evidence="3 6" id="KW-0285">Flavoprotein</keyword>
<comment type="cofactor">
    <cofactor evidence="7">
        <name>(6R)-5,10-methylene-5,6,7,8-tetrahydrofolate</name>
        <dbReference type="ChEBI" id="CHEBI:15636"/>
    </cofactor>
    <text evidence="7">Binds 1 5,10-methenyltetrahydrofolate (MTHF) per subunit.</text>
</comment>
<evidence type="ECO:0000256" key="6">
    <source>
        <dbReference type="PIRSR" id="PIRSR602081-1"/>
    </source>
</evidence>
<evidence type="ECO:0000256" key="7">
    <source>
        <dbReference type="RuleBase" id="RU367151"/>
    </source>
</evidence>
<gene>
    <name evidence="9" type="ORF">SAMN03084138_01700</name>
</gene>
<dbReference type="InterPro" id="IPR036134">
    <property type="entry name" value="Crypto/Photolyase_FAD-like_sf"/>
</dbReference>
<protein>
    <recommendedName>
        <fullName evidence="2 7">Cryptochrome DASH</fullName>
    </recommendedName>
</protein>
<dbReference type="AlphaFoldDB" id="A0A1I5NQR5"/>
<evidence type="ECO:0000256" key="5">
    <source>
        <dbReference type="ARBA" id="ARBA00022991"/>
    </source>
</evidence>
<keyword evidence="9" id="KW-0456">Lyase</keyword>
<name>A0A1I5NQR5_9GAMM</name>
<dbReference type="InterPro" id="IPR014729">
    <property type="entry name" value="Rossmann-like_a/b/a_fold"/>
</dbReference>
<dbReference type="NCBIfam" id="TIGR02765">
    <property type="entry name" value="crypto_DASH"/>
    <property type="match status" value="1"/>
</dbReference>
<dbReference type="Gene3D" id="3.40.50.620">
    <property type="entry name" value="HUPs"/>
    <property type="match status" value="1"/>
</dbReference>
<dbReference type="OrthoDB" id="9772484at2"/>
<dbReference type="PANTHER" id="PTHR11455">
    <property type="entry name" value="CRYPTOCHROME"/>
    <property type="match status" value="1"/>
</dbReference>
<dbReference type="InterPro" id="IPR036155">
    <property type="entry name" value="Crypto/Photolyase_N_sf"/>
</dbReference>
<dbReference type="Proteomes" id="UP000182692">
    <property type="component" value="Unassembled WGS sequence"/>
</dbReference>
<comment type="similarity">
    <text evidence="1 7">Belongs to the DNA photolyase class-1 family.</text>
</comment>
<feature type="binding site" evidence="6">
    <location>
        <begin position="386"/>
        <end position="388"/>
    </location>
    <ligand>
        <name>FAD</name>
        <dbReference type="ChEBI" id="CHEBI:57692"/>
    </ligand>
</feature>
<proteinExistence type="inferred from homology"/>
<dbReference type="GO" id="GO:0003677">
    <property type="term" value="F:DNA binding"/>
    <property type="evidence" value="ECO:0007669"/>
    <property type="project" value="TreeGrafter"/>
</dbReference>
<dbReference type="Pfam" id="PF03441">
    <property type="entry name" value="FAD_binding_7"/>
    <property type="match status" value="1"/>
</dbReference>
<comment type="cofactor">
    <cofactor evidence="6 7">
        <name>FAD</name>
        <dbReference type="ChEBI" id="CHEBI:57692"/>
    </cofactor>
    <text evidence="6 7">Binds 1 FAD per subunit.</text>
</comment>
<comment type="function">
    <text evidence="7">May have a photoreceptor function.</text>
</comment>
<evidence type="ECO:0000313" key="10">
    <source>
        <dbReference type="Proteomes" id="UP000182692"/>
    </source>
</evidence>
<accession>A0A1I5NQR5</accession>
<dbReference type="Pfam" id="PF00875">
    <property type="entry name" value="DNA_photolyase"/>
    <property type="match status" value="1"/>
</dbReference>
<dbReference type="SUPFAM" id="SSF48173">
    <property type="entry name" value="Cryptochrome/photolyase FAD-binding domain"/>
    <property type="match status" value="1"/>
</dbReference>
<dbReference type="InterPro" id="IPR005101">
    <property type="entry name" value="Cryptochr/Photolyase_FAD-bd"/>
</dbReference>
<dbReference type="PROSITE" id="PS51645">
    <property type="entry name" value="PHR_CRY_ALPHA_BETA"/>
    <property type="match status" value="1"/>
</dbReference>
<dbReference type="SUPFAM" id="SSF52425">
    <property type="entry name" value="Cryptochrome/photolyase, N-terminal domain"/>
    <property type="match status" value="1"/>
</dbReference>
<dbReference type="InterPro" id="IPR014133">
    <property type="entry name" value="Cry_DASH"/>
</dbReference>
<evidence type="ECO:0000256" key="1">
    <source>
        <dbReference type="ARBA" id="ARBA00005862"/>
    </source>
</evidence>
<sequence length="453" mass="52569">MNKAVYWFTHDLRLQDNPTVSELLRKNDEVAFVFVIDPRWFEQRNHHQKMMGSHRWRFLCESLLALDETLRLHGQHLIVLEGDPVEQLKSVLIEHRINTLGCAKQTGWFERTQLARLGVDIPRLNIVSQWNSTLFDEAQFSIMGDVFSSFSRFRKRIETAHFLPLEPCKIWLETLPPPALESTHSLHTQLSRYGVLSSYISQRGHENGYAQDFHGGEQAALEHLNNYFSSRAPLSYKQTRNALDDWESSTKFSPFLSLGTVSPRQVWQQLRRYEAEFGSNESTYWIGFELLWREYFQWLSIKQGVTLYAFKGNASTAPLTSHYAERLMKWTKGETPFPLVNACMNQLNKTGYLSNRGRQIVASCLVNELSVDWRFGAAYFQQQLIDFDVASNWGNWQYIAGVGADPRGGRHFNIDKQTEMYDPDGEYIRRWNGQQGARALDSVDAADWPIYDM</sequence>
<dbReference type="RefSeq" id="WP_017008010.1">
    <property type="nucleotide sequence ID" value="NZ_FOWR01000010.1"/>
</dbReference>
<dbReference type="Gene3D" id="1.10.579.10">
    <property type="entry name" value="DNA Cyclobutane Dipyrimidine Photolyase, subunit A, domain 3"/>
    <property type="match status" value="1"/>
</dbReference>
<evidence type="ECO:0000313" key="9">
    <source>
        <dbReference type="EMBL" id="SFP24143.1"/>
    </source>
</evidence>
<evidence type="ECO:0000256" key="3">
    <source>
        <dbReference type="ARBA" id="ARBA00022630"/>
    </source>
</evidence>
<feature type="binding site" evidence="6">
    <location>
        <begin position="249"/>
        <end position="253"/>
    </location>
    <ligand>
        <name>FAD</name>
        <dbReference type="ChEBI" id="CHEBI:57692"/>
    </ligand>
</feature>
<dbReference type="STRING" id="1121869.SAMN03084138_01700"/>
<dbReference type="Gene3D" id="1.25.40.80">
    <property type="match status" value="1"/>
</dbReference>
<dbReference type="GeneID" id="35871748"/>
<dbReference type="PRINTS" id="PR00147">
    <property type="entry name" value="DNAPHOTLYASE"/>
</dbReference>
<dbReference type="GO" id="GO:0071949">
    <property type="term" value="F:FAD binding"/>
    <property type="evidence" value="ECO:0007669"/>
    <property type="project" value="TreeGrafter"/>
</dbReference>
<dbReference type="GO" id="GO:0003913">
    <property type="term" value="F:DNA photolyase activity"/>
    <property type="evidence" value="ECO:0007669"/>
    <property type="project" value="InterPro"/>
</dbReference>
<evidence type="ECO:0000256" key="2">
    <source>
        <dbReference type="ARBA" id="ARBA00017881"/>
    </source>
</evidence>
<keyword evidence="4 6" id="KW-0274">FAD</keyword>
<dbReference type="EMBL" id="FOWR01000010">
    <property type="protein sequence ID" value="SFP24143.1"/>
    <property type="molecule type" value="Genomic_DNA"/>
</dbReference>
<dbReference type="PANTHER" id="PTHR11455:SF22">
    <property type="entry name" value="CRYPTOCHROME DASH"/>
    <property type="match status" value="1"/>
</dbReference>
<evidence type="ECO:0000256" key="4">
    <source>
        <dbReference type="ARBA" id="ARBA00022827"/>
    </source>
</evidence>
<evidence type="ECO:0000259" key="8">
    <source>
        <dbReference type="PROSITE" id="PS51645"/>
    </source>
</evidence>
<keyword evidence="5 7" id="KW-0157">Chromophore</keyword>
<dbReference type="InterPro" id="IPR002081">
    <property type="entry name" value="Cryptochrome/DNA_photolyase_1"/>
</dbReference>
<dbReference type="InterPro" id="IPR006050">
    <property type="entry name" value="DNA_photolyase_N"/>
</dbReference>
<feature type="binding site" evidence="6">
    <location>
        <position position="236"/>
    </location>
    <ligand>
        <name>FAD</name>
        <dbReference type="ChEBI" id="CHEBI:57692"/>
    </ligand>
</feature>
<feature type="domain" description="Photolyase/cryptochrome alpha/beta" evidence="8">
    <location>
        <begin position="2"/>
        <end position="134"/>
    </location>
</feature>
<organism evidence="9 10">
    <name type="scientific">Enterovibrio norvegicus DSM 15893</name>
    <dbReference type="NCBI Taxonomy" id="1121869"/>
    <lineage>
        <taxon>Bacteria</taxon>
        <taxon>Pseudomonadati</taxon>
        <taxon>Pseudomonadota</taxon>
        <taxon>Gammaproteobacteria</taxon>
        <taxon>Vibrionales</taxon>
        <taxon>Vibrionaceae</taxon>
        <taxon>Enterovibrio</taxon>
    </lineage>
</organism>
<reference evidence="9 10" key="1">
    <citation type="submission" date="2016-10" db="EMBL/GenBank/DDBJ databases">
        <authorList>
            <person name="de Groot N.N."/>
        </authorList>
    </citation>
    <scope>NUCLEOTIDE SEQUENCE [LARGE SCALE GENOMIC DNA]</scope>
    <source>
        <strain evidence="9 10">DSM 15893</strain>
    </source>
</reference>